<dbReference type="Pfam" id="PF07734">
    <property type="entry name" value="FBA_1"/>
    <property type="match status" value="1"/>
</dbReference>
<dbReference type="NCBIfam" id="TIGR01640">
    <property type="entry name" value="F_box_assoc_1"/>
    <property type="match status" value="1"/>
</dbReference>
<evidence type="ECO:0000313" key="2">
    <source>
        <dbReference type="EMBL" id="CAI9090664.1"/>
    </source>
</evidence>
<dbReference type="InterPro" id="IPR036047">
    <property type="entry name" value="F-box-like_dom_sf"/>
</dbReference>
<accession>A0AAV1C510</accession>
<dbReference type="AlphaFoldDB" id="A0AAV1C510"/>
<dbReference type="CDD" id="cd22157">
    <property type="entry name" value="F-box_AtFBW1-like"/>
    <property type="match status" value="1"/>
</dbReference>
<name>A0AAV1C510_OLDCO</name>
<evidence type="ECO:0000313" key="3">
    <source>
        <dbReference type="Proteomes" id="UP001161247"/>
    </source>
</evidence>
<sequence>MGRANKKSISTVHLPEDIVLEILPRLPIRSLLRCKCVCKLWKSLVSNFVLARHAGKEGAIVGYLPMSYGPPIQEKLIHFYSINADLSAVKLPKPSGELPSDFYSFDVFGTCNGLVLFQSYGVIYLWNPSIGSCRAMKQLEVLANEGQNASICSGHKGASGLCFDKSSNDYKAVLLTSRTQLVASLRKGNIQTDGFPYRLTVPFFGHYDPRVLLNGHLHWTMTRIRSGKSKIIYFDEEMDRFKKLPMPEKQEPSEGRLPRYSQLTVLFGCLCLFEGPKCHFDDFDNDVFIMEEYDVKDSWTKLFTIGGTLVPFQPKISSHKLLVLICNKIYTYNLNKKRLTRIKCPPPGLLNIKRVLRVEGCDRTPVFLHMYIGPFMYTKSLASVDLM</sequence>
<dbReference type="PROSITE" id="PS50181">
    <property type="entry name" value="FBOX"/>
    <property type="match status" value="1"/>
</dbReference>
<keyword evidence="3" id="KW-1185">Reference proteome</keyword>
<dbReference type="EMBL" id="OX459118">
    <property type="protein sequence ID" value="CAI9090664.1"/>
    <property type="molecule type" value="Genomic_DNA"/>
</dbReference>
<dbReference type="PANTHER" id="PTHR31672">
    <property type="entry name" value="BNACNNG10540D PROTEIN"/>
    <property type="match status" value="1"/>
</dbReference>
<dbReference type="Proteomes" id="UP001161247">
    <property type="component" value="Chromosome 1"/>
</dbReference>
<dbReference type="InterPro" id="IPR050796">
    <property type="entry name" value="SCF_F-box_component"/>
</dbReference>
<dbReference type="InterPro" id="IPR001810">
    <property type="entry name" value="F-box_dom"/>
</dbReference>
<protein>
    <submittedName>
        <fullName evidence="2">OLC1v1025481C1</fullName>
    </submittedName>
</protein>
<reference evidence="2" key="1">
    <citation type="submission" date="2023-03" db="EMBL/GenBank/DDBJ databases">
        <authorList>
            <person name="Julca I."/>
        </authorList>
    </citation>
    <scope>NUCLEOTIDE SEQUENCE</scope>
</reference>
<dbReference type="InterPro" id="IPR017451">
    <property type="entry name" value="F-box-assoc_interact_dom"/>
</dbReference>
<dbReference type="PANTHER" id="PTHR31672:SF13">
    <property type="entry name" value="F-BOX PROTEIN CPR30-LIKE"/>
    <property type="match status" value="1"/>
</dbReference>
<dbReference type="Gene3D" id="1.20.1280.50">
    <property type="match status" value="1"/>
</dbReference>
<feature type="domain" description="F-box" evidence="1">
    <location>
        <begin position="8"/>
        <end position="54"/>
    </location>
</feature>
<gene>
    <name evidence="2" type="ORF">OLC1_LOCUS2764</name>
</gene>
<organism evidence="2 3">
    <name type="scientific">Oldenlandia corymbosa var. corymbosa</name>
    <dbReference type="NCBI Taxonomy" id="529605"/>
    <lineage>
        <taxon>Eukaryota</taxon>
        <taxon>Viridiplantae</taxon>
        <taxon>Streptophyta</taxon>
        <taxon>Embryophyta</taxon>
        <taxon>Tracheophyta</taxon>
        <taxon>Spermatophyta</taxon>
        <taxon>Magnoliopsida</taxon>
        <taxon>eudicotyledons</taxon>
        <taxon>Gunneridae</taxon>
        <taxon>Pentapetalae</taxon>
        <taxon>asterids</taxon>
        <taxon>lamiids</taxon>
        <taxon>Gentianales</taxon>
        <taxon>Rubiaceae</taxon>
        <taxon>Rubioideae</taxon>
        <taxon>Spermacoceae</taxon>
        <taxon>Hedyotis-Oldenlandia complex</taxon>
        <taxon>Oldenlandia</taxon>
    </lineage>
</organism>
<proteinExistence type="predicted"/>
<dbReference type="SUPFAM" id="SSF81383">
    <property type="entry name" value="F-box domain"/>
    <property type="match status" value="1"/>
</dbReference>
<dbReference type="InterPro" id="IPR006527">
    <property type="entry name" value="F-box-assoc_dom_typ1"/>
</dbReference>
<dbReference type="SMART" id="SM00256">
    <property type="entry name" value="FBOX"/>
    <property type="match status" value="1"/>
</dbReference>
<dbReference type="Pfam" id="PF12937">
    <property type="entry name" value="F-box-like"/>
    <property type="match status" value="1"/>
</dbReference>
<evidence type="ECO:0000259" key="1">
    <source>
        <dbReference type="PROSITE" id="PS50181"/>
    </source>
</evidence>